<sequence>MYDKVKAQHNQLNTPSLVPFFADPNAFCCHFLFTMDNFYNKPHQDTDSSPYSFVLWIPIDKKTGKLVEENFEVTGSDLFSLKTVV</sequence>
<keyword evidence="3" id="KW-1185">Reference proteome</keyword>
<protein>
    <recommendedName>
        <fullName evidence="1">Tet-like 2OG-Fe(II) oxygenase domain-containing protein</fullName>
    </recommendedName>
</protein>
<feature type="domain" description="Tet-like 2OG-Fe(II) oxygenase" evidence="1">
    <location>
        <begin position="2"/>
        <end position="75"/>
    </location>
</feature>
<reference evidence="2 3" key="1">
    <citation type="submission" date="2017-12" db="EMBL/GenBank/DDBJ databases">
        <title>Gene loss provides genomic basis for host adaptation in cereal stripe rust fungi.</title>
        <authorList>
            <person name="Xia C."/>
        </authorList>
    </citation>
    <scope>NUCLEOTIDE SEQUENCE [LARGE SCALE GENOMIC DNA]</scope>
    <source>
        <strain evidence="2 3">93TX-2</strain>
    </source>
</reference>
<organism evidence="2 3">
    <name type="scientific">Puccinia striiformis</name>
    <dbReference type="NCBI Taxonomy" id="27350"/>
    <lineage>
        <taxon>Eukaryota</taxon>
        <taxon>Fungi</taxon>
        <taxon>Dikarya</taxon>
        <taxon>Basidiomycota</taxon>
        <taxon>Pucciniomycotina</taxon>
        <taxon>Pucciniomycetes</taxon>
        <taxon>Pucciniales</taxon>
        <taxon>Pucciniaceae</taxon>
        <taxon>Puccinia</taxon>
    </lineage>
</organism>
<evidence type="ECO:0000259" key="1">
    <source>
        <dbReference type="Pfam" id="PF20515"/>
    </source>
</evidence>
<proteinExistence type="predicted"/>
<name>A0A2S4UA92_9BASI</name>
<evidence type="ECO:0000313" key="3">
    <source>
        <dbReference type="Proteomes" id="UP000238274"/>
    </source>
</evidence>
<dbReference type="VEuPathDB" id="FungiDB:PSTT_03535"/>
<dbReference type="EMBL" id="PKSM01000515">
    <property type="protein sequence ID" value="POV94192.1"/>
    <property type="molecule type" value="Genomic_DNA"/>
</dbReference>
<dbReference type="Proteomes" id="UP000238274">
    <property type="component" value="Unassembled WGS sequence"/>
</dbReference>
<dbReference type="InterPro" id="IPR046798">
    <property type="entry name" value="2OG-FeII_Oxy_6"/>
</dbReference>
<dbReference type="Pfam" id="PF20515">
    <property type="entry name" value="2OG-FeII_Oxy_6"/>
    <property type="match status" value="1"/>
</dbReference>
<dbReference type="VEuPathDB" id="FungiDB:PSHT_16366"/>
<dbReference type="AlphaFoldDB" id="A0A2S4UA92"/>
<gene>
    <name evidence="2" type="ORF">PSHT_16366</name>
</gene>
<accession>A0A2S4UA92</accession>
<reference evidence="3" key="3">
    <citation type="journal article" date="2018" name="Mol. Plant Microbe Interact.">
        <title>Genome sequence resources for the wheat stripe rust pathogen (Puccinia striiformis f. sp. tritici) and the barley stripe rust pathogen (Puccinia striiformis f. sp. hordei).</title>
        <authorList>
            <person name="Xia C."/>
            <person name="Wang M."/>
            <person name="Yin C."/>
            <person name="Cornejo O.E."/>
            <person name="Hulbert S.H."/>
            <person name="Chen X."/>
        </authorList>
    </citation>
    <scope>NUCLEOTIDE SEQUENCE [LARGE SCALE GENOMIC DNA]</scope>
    <source>
        <strain evidence="3">93TX-2</strain>
    </source>
</reference>
<evidence type="ECO:0000313" key="2">
    <source>
        <dbReference type="EMBL" id="POV94192.1"/>
    </source>
</evidence>
<reference evidence="3" key="2">
    <citation type="journal article" date="2018" name="BMC Genomics">
        <title>Genomic insights into host adaptation between the wheat stripe rust pathogen (Puccinia striiformis f. sp. tritici) and the barley stripe rust pathogen (Puccinia striiformis f. sp. hordei).</title>
        <authorList>
            <person name="Xia C."/>
            <person name="Wang M."/>
            <person name="Yin C."/>
            <person name="Cornejo O.E."/>
            <person name="Hulbert S.H."/>
            <person name="Chen X."/>
        </authorList>
    </citation>
    <scope>NUCLEOTIDE SEQUENCE [LARGE SCALE GENOMIC DNA]</scope>
    <source>
        <strain evidence="3">93TX-2</strain>
    </source>
</reference>
<comment type="caution">
    <text evidence="2">The sequence shown here is derived from an EMBL/GenBank/DDBJ whole genome shotgun (WGS) entry which is preliminary data.</text>
</comment>